<dbReference type="Pfam" id="PF02880">
    <property type="entry name" value="PGM_PMM_III"/>
    <property type="match status" value="1"/>
</dbReference>
<dbReference type="EMBL" id="ASJR01000005">
    <property type="protein sequence ID" value="ERP38732.1"/>
    <property type="molecule type" value="Genomic_DNA"/>
</dbReference>
<accession>U7D9N1</accession>
<keyword evidence="4 7" id="KW-0479">Metal-binding</keyword>
<reference evidence="12 13" key="1">
    <citation type="journal article" date="2013" name="Environ. Microbiol.">
        <title>Genome analysis of Chitinivibrio alkaliphilus gen. nov., sp. nov., a novel extremely haloalkaliphilic anaerobic chitinolytic bacterium from the candidate phylum Termite Group 3.</title>
        <authorList>
            <person name="Sorokin D.Y."/>
            <person name="Gumerov V.M."/>
            <person name="Rakitin A.L."/>
            <person name="Beletsky A.V."/>
            <person name="Damste J.S."/>
            <person name="Muyzer G."/>
            <person name="Mardanov A.V."/>
            <person name="Ravin N.V."/>
        </authorList>
    </citation>
    <scope>NUCLEOTIDE SEQUENCE [LARGE SCALE GENOMIC DNA]</scope>
    <source>
        <strain evidence="12 13">ACht1</strain>
    </source>
</reference>
<protein>
    <submittedName>
        <fullName evidence="12">N-acetylglucosamine-1-P-mutase</fullName>
    </submittedName>
</protein>
<evidence type="ECO:0000256" key="1">
    <source>
        <dbReference type="ARBA" id="ARBA00001946"/>
    </source>
</evidence>
<dbReference type="Gene3D" id="3.30.310.50">
    <property type="entry name" value="Alpha-D-phosphohexomutase, C-terminal domain"/>
    <property type="match status" value="1"/>
</dbReference>
<keyword evidence="5 7" id="KW-0460">Magnesium</keyword>
<comment type="caution">
    <text evidence="12">The sequence shown here is derived from an EMBL/GenBank/DDBJ whole genome shotgun (WGS) entry which is preliminary data.</text>
</comment>
<evidence type="ECO:0000256" key="6">
    <source>
        <dbReference type="ARBA" id="ARBA00023235"/>
    </source>
</evidence>
<dbReference type="PATRIC" id="fig|1313304.3.peg.719"/>
<dbReference type="InterPro" id="IPR005844">
    <property type="entry name" value="A-D-PHexomutase_a/b/a-I"/>
</dbReference>
<dbReference type="PANTHER" id="PTHR42946">
    <property type="entry name" value="PHOSPHOHEXOSE MUTASE"/>
    <property type="match status" value="1"/>
</dbReference>
<evidence type="ECO:0000259" key="11">
    <source>
        <dbReference type="Pfam" id="PF02880"/>
    </source>
</evidence>
<dbReference type="InterPro" id="IPR050060">
    <property type="entry name" value="Phosphoglucosamine_mutase"/>
</dbReference>
<feature type="domain" description="Alpha-D-phosphohexomutase alpha/beta/alpha" evidence="10">
    <location>
        <begin position="157"/>
        <end position="257"/>
    </location>
</feature>
<dbReference type="InterPro" id="IPR016055">
    <property type="entry name" value="A-D-PHexomutase_a/b/a-I/II/III"/>
</dbReference>
<evidence type="ECO:0000313" key="13">
    <source>
        <dbReference type="Proteomes" id="UP000017148"/>
    </source>
</evidence>
<sequence length="454" mass="48397">MAPLPIMSVSGIRGLYPEVLTEEFVSAIAYIQTMHAGGAKRMIVGRDTRPSGPAIEKAICRGIRAAGGTPVSIGIAPTPTTCFAVAHGAADGGVIITASHNPLPYNGYKMVHRHGRLFSGAECDAVYEAFEQGDYPSAPEFLRYDGSPAEKVDAVTPHIDAICDAVDTAAIAAADLHVAVDAINGAAGVIFPALLTRLNVSWEGVHTKLDGDFVHNPEPRPEHLGDLAALLGSKDGFCGGFVYDPDADRLALMGEKGEAVSEEMTLVLALENVLERTPGNIATNLSTSMVIDDVADAYGVSVYRTKIGEANVVEAIQREECRIGGEGNGGVIFPEISTVRDGLGATALILELLAKRATTVMGLTGKWTEYPLVKEKVAVSSRSEAEELLGAAERYFAQKGAKIDTQDGVKITYPDGWVHVRASNTEPILRCYAEGKDYTRAEQYAQEVLHFLKK</sequence>
<evidence type="ECO:0000256" key="5">
    <source>
        <dbReference type="ARBA" id="ARBA00022842"/>
    </source>
</evidence>
<keyword evidence="13" id="KW-1185">Reference proteome</keyword>
<dbReference type="PROSITE" id="PS00710">
    <property type="entry name" value="PGM_PMM"/>
    <property type="match status" value="1"/>
</dbReference>
<dbReference type="eggNOG" id="COG1109">
    <property type="taxonomic scope" value="Bacteria"/>
</dbReference>
<comment type="cofactor">
    <cofactor evidence="1">
        <name>Mg(2+)</name>
        <dbReference type="ChEBI" id="CHEBI:18420"/>
    </cofactor>
</comment>
<feature type="domain" description="Alpha-D-phosphohexomutase alpha/beta/alpha" evidence="11">
    <location>
        <begin position="265"/>
        <end position="367"/>
    </location>
</feature>
<dbReference type="GO" id="GO:0000287">
    <property type="term" value="F:magnesium ion binding"/>
    <property type="evidence" value="ECO:0007669"/>
    <property type="project" value="InterPro"/>
</dbReference>
<dbReference type="InterPro" id="IPR005845">
    <property type="entry name" value="A-D-PHexomutase_a/b/a-II"/>
</dbReference>
<dbReference type="InterPro" id="IPR036900">
    <property type="entry name" value="A-D-PHexomutase_C_sf"/>
</dbReference>
<evidence type="ECO:0000256" key="7">
    <source>
        <dbReference type="RuleBase" id="RU004326"/>
    </source>
</evidence>
<name>U7D9N1_9BACT</name>
<dbReference type="PANTHER" id="PTHR42946:SF1">
    <property type="entry name" value="PHOSPHOGLUCOMUTASE (ALPHA-D-GLUCOSE-1,6-BISPHOSPHATE-DEPENDENT)"/>
    <property type="match status" value="1"/>
</dbReference>
<dbReference type="Pfam" id="PF00408">
    <property type="entry name" value="PGM_PMM_IV"/>
    <property type="match status" value="1"/>
</dbReference>
<dbReference type="PRINTS" id="PR00509">
    <property type="entry name" value="PGMPMM"/>
</dbReference>
<evidence type="ECO:0000259" key="8">
    <source>
        <dbReference type="Pfam" id="PF00408"/>
    </source>
</evidence>
<dbReference type="Proteomes" id="UP000017148">
    <property type="component" value="Unassembled WGS sequence"/>
</dbReference>
<evidence type="ECO:0000313" key="12">
    <source>
        <dbReference type="EMBL" id="ERP38732.1"/>
    </source>
</evidence>
<evidence type="ECO:0000259" key="10">
    <source>
        <dbReference type="Pfam" id="PF02879"/>
    </source>
</evidence>
<comment type="similarity">
    <text evidence="2 7">Belongs to the phosphohexose mutase family.</text>
</comment>
<keyword evidence="3" id="KW-0597">Phosphoprotein</keyword>
<gene>
    <name evidence="12" type="ORF">CALK_0750</name>
</gene>
<dbReference type="RefSeq" id="WP_022636267.1">
    <property type="nucleotide sequence ID" value="NZ_ASJR01000005.1"/>
</dbReference>
<dbReference type="InterPro" id="IPR005841">
    <property type="entry name" value="Alpha-D-phosphohexomutase_SF"/>
</dbReference>
<dbReference type="InterPro" id="IPR005843">
    <property type="entry name" value="A-D-PHexomutase_C"/>
</dbReference>
<dbReference type="Gene3D" id="3.40.120.10">
    <property type="entry name" value="Alpha-D-Glucose-1,6-Bisphosphate, subunit A, domain 3"/>
    <property type="match status" value="3"/>
</dbReference>
<feature type="domain" description="Alpha-D-phosphohexomutase alpha/beta/alpha" evidence="9">
    <location>
        <begin position="10"/>
        <end position="134"/>
    </location>
</feature>
<dbReference type="GO" id="GO:0004615">
    <property type="term" value="F:phosphomannomutase activity"/>
    <property type="evidence" value="ECO:0007669"/>
    <property type="project" value="TreeGrafter"/>
</dbReference>
<dbReference type="SUPFAM" id="SSF55957">
    <property type="entry name" value="Phosphoglucomutase, C-terminal domain"/>
    <property type="match status" value="1"/>
</dbReference>
<feature type="domain" description="Alpha-D-phosphohexomutase C-terminal" evidence="8">
    <location>
        <begin position="394"/>
        <end position="449"/>
    </location>
</feature>
<evidence type="ECO:0000256" key="2">
    <source>
        <dbReference type="ARBA" id="ARBA00010231"/>
    </source>
</evidence>
<dbReference type="AlphaFoldDB" id="U7D9N1"/>
<dbReference type="GO" id="GO:0005975">
    <property type="term" value="P:carbohydrate metabolic process"/>
    <property type="evidence" value="ECO:0007669"/>
    <property type="project" value="InterPro"/>
</dbReference>
<dbReference type="STRING" id="1313304.CALK_0750"/>
<dbReference type="OrthoDB" id="9806956at2"/>
<dbReference type="InterPro" id="IPR005846">
    <property type="entry name" value="A-D-PHexomutase_a/b/a-III"/>
</dbReference>
<evidence type="ECO:0000259" key="9">
    <source>
        <dbReference type="Pfam" id="PF02878"/>
    </source>
</evidence>
<organism evidence="12 13">
    <name type="scientific">Chitinivibrio alkaliphilus ACht1</name>
    <dbReference type="NCBI Taxonomy" id="1313304"/>
    <lineage>
        <taxon>Bacteria</taxon>
        <taxon>Pseudomonadati</taxon>
        <taxon>Fibrobacterota</taxon>
        <taxon>Chitinivibrionia</taxon>
        <taxon>Chitinivibrionales</taxon>
        <taxon>Chitinivibrionaceae</taxon>
        <taxon>Chitinivibrio</taxon>
    </lineage>
</organism>
<evidence type="ECO:0000256" key="4">
    <source>
        <dbReference type="ARBA" id="ARBA00022723"/>
    </source>
</evidence>
<dbReference type="SUPFAM" id="SSF53738">
    <property type="entry name" value="Phosphoglucomutase, first 3 domains"/>
    <property type="match status" value="3"/>
</dbReference>
<dbReference type="Pfam" id="PF02879">
    <property type="entry name" value="PGM_PMM_II"/>
    <property type="match status" value="1"/>
</dbReference>
<dbReference type="Pfam" id="PF02878">
    <property type="entry name" value="PGM_PMM_I"/>
    <property type="match status" value="1"/>
</dbReference>
<keyword evidence="6" id="KW-0413">Isomerase</keyword>
<dbReference type="InterPro" id="IPR016066">
    <property type="entry name" value="A-D-PHexomutase_CS"/>
</dbReference>
<proteinExistence type="inferred from homology"/>
<evidence type="ECO:0000256" key="3">
    <source>
        <dbReference type="ARBA" id="ARBA00022553"/>
    </source>
</evidence>